<keyword evidence="2" id="KW-1185">Reference proteome</keyword>
<evidence type="ECO:0000313" key="2">
    <source>
        <dbReference type="Proteomes" id="UP000356253"/>
    </source>
</evidence>
<reference evidence="1" key="1">
    <citation type="submission" date="2019-09" db="EMBL/GenBank/DDBJ databases">
        <authorList>
            <person name="Rodrigo-Torres L."/>
            <person name="Arahal R. D."/>
            <person name="Lucena T."/>
        </authorList>
    </citation>
    <scope>NUCLEOTIDE SEQUENCE</scope>
    <source>
        <strain evidence="1">ISS653</strain>
    </source>
</reference>
<protein>
    <submittedName>
        <fullName evidence="1">Uncharacterized protein</fullName>
    </submittedName>
</protein>
<comment type="caution">
    <text evidence="1">The sequence shown here is derived from an EMBL/GenBank/DDBJ whole genome shotgun (WGS) entry which is preliminary data.</text>
</comment>
<organism evidence="1 2">
    <name type="scientific">Mesonia oceanica</name>
    <dbReference type="NCBI Taxonomy" id="2687242"/>
    <lineage>
        <taxon>Bacteria</taxon>
        <taxon>Pseudomonadati</taxon>
        <taxon>Bacteroidota</taxon>
        <taxon>Flavobacteriia</taxon>
        <taxon>Flavobacteriales</taxon>
        <taxon>Flavobacteriaceae</taxon>
        <taxon>Mesonia</taxon>
    </lineage>
</organism>
<dbReference type="Proteomes" id="UP000356253">
    <property type="component" value="Unassembled WGS sequence"/>
</dbReference>
<evidence type="ECO:0000313" key="1">
    <source>
        <dbReference type="EMBL" id="VVU98991.1"/>
    </source>
</evidence>
<proteinExistence type="predicted"/>
<dbReference type="EMBL" id="CABVMM010000001">
    <property type="protein sequence ID" value="VVU98991.1"/>
    <property type="molecule type" value="Genomic_DNA"/>
</dbReference>
<gene>
    <name evidence="1" type="ORF">FVB9532_00240</name>
</gene>
<sequence>MLLKKIKEFIPLGIVSFFSTVSIFISIWEGYVYDYRQIIALLLLGISILFFLSGSHFYKYFFAVVLLIVSFTPISFTAYVFNFSIGAFLIFLIHAFIFRKSLFDSLFSTFVKDEEEVINRKNKKGEFFKRNFSALEIVEINKKLEEDLVSEAKIALEELKYRKLNRET</sequence>
<accession>A0AC61Y3F7</accession>
<name>A0AC61Y3F7_9FLAO</name>